<reference evidence="2" key="1">
    <citation type="journal article" date="2020" name="Stud. Mycol.">
        <title>101 Dothideomycetes genomes: a test case for predicting lifestyles and emergence of pathogens.</title>
        <authorList>
            <person name="Haridas S."/>
            <person name="Albert R."/>
            <person name="Binder M."/>
            <person name="Bloem J."/>
            <person name="Labutti K."/>
            <person name="Salamov A."/>
            <person name="Andreopoulos B."/>
            <person name="Baker S."/>
            <person name="Barry K."/>
            <person name="Bills G."/>
            <person name="Bluhm B."/>
            <person name="Cannon C."/>
            <person name="Castanera R."/>
            <person name="Culley D."/>
            <person name="Daum C."/>
            <person name="Ezra D."/>
            <person name="Gonzalez J."/>
            <person name="Henrissat B."/>
            <person name="Kuo A."/>
            <person name="Liang C."/>
            <person name="Lipzen A."/>
            <person name="Lutzoni F."/>
            <person name="Magnuson J."/>
            <person name="Mondo S."/>
            <person name="Nolan M."/>
            <person name="Ohm R."/>
            <person name="Pangilinan J."/>
            <person name="Park H.-J."/>
            <person name="Ramirez L."/>
            <person name="Alfaro M."/>
            <person name="Sun H."/>
            <person name="Tritt A."/>
            <person name="Yoshinaga Y."/>
            <person name="Zwiers L.-H."/>
            <person name="Turgeon B."/>
            <person name="Goodwin S."/>
            <person name="Spatafora J."/>
            <person name="Crous P."/>
            <person name="Grigoriev I."/>
        </authorList>
    </citation>
    <scope>NUCLEOTIDE SEQUENCE</scope>
    <source>
        <strain evidence="2">CBS 122368</strain>
    </source>
</reference>
<sequence length="311" mass="33198">MRSHAFNPIKDIPSLAGKVILITGGNAGLGKQNALDLSKHSPAQLWIAARNIQSGNDAVAEIKTVASPQTAVKLLEMDLTSFASIKNAARKFSAEVGRLDILLLNAGIMGGVARVTKEGYENVFGTNHMGHALLLKLLTPLLLKAAEQPIGIEPRVVILSSRGHKSYPLPPSGIELATIKSPQSNLSGVSKYCQSKLANAVYAAPVAKRYPQFTTVAIYPGDANTGLFSKGSHGGGWMITLLAWVVAPLVAMPVKEVAKNSEWAATAEGVESGAYYDPVGKKEGESQLVRDGKLGEQLWEWTQKELKGHEI</sequence>
<dbReference type="GeneID" id="54588862"/>
<dbReference type="Gene3D" id="3.40.50.720">
    <property type="entry name" value="NAD(P)-binding Rossmann-like Domain"/>
    <property type="match status" value="1"/>
</dbReference>
<keyword evidence="1" id="KW-0560">Oxidoreductase</keyword>
<dbReference type="AlphaFoldDB" id="A0A6A6IIX4"/>
<dbReference type="InterPro" id="IPR002347">
    <property type="entry name" value="SDR_fam"/>
</dbReference>
<protein>
    <submittedName>
        <fullName evidence="2">NAD(P)-binding protein</fullName>
    </submittedName>
</protein>
<dbReference type="RefSeq" id="XP_033685330.1">
    <property type="nucleotide sequence ID" value="XM_033835532.1"/>
</dbReference>
<dbReference type="OrthoDB" id="191139at2759"/>
<proteinExistence type="predicted"/>
<evidence type="ECO:0000313" key="3">
    <source>
        <dbReference type="Proteomes" id="UP000800094"/>
    </source>
</evidence>
<dbReference type="PRINTS" id="PR00081">
    <property type="entry name" value="GDHRDH"/>
</dbReference>
<keyword evidence="3" id="KW-1185">Reference proteome</keyword>
<dbReference type="SUPFAM" id="SSF51735">
    <property type="entry name" value="NAD(P)-binding Rossmann-fold domains"/>
    <property type="match status" value="1"/>
</dbReference>
<dbReference type="Pfam" id="PF00106">
    <property type="entry name" value="adh_short"/>
    <property type="match status" value="1"/>
</dbReference>
<dbReference type="EMBL" id="ML987194">
    <property type="protein sequence ID" value="KAF2250326.1"/>
    <property type="molecule type" value="Genomic_DNA"/>
</dbReference>
<accession>A0A6A6IIX4</accession>
<dbReference type="InterPro" id="IPR036291">
    <property type="entry name" value="NAD(P)-bd_dom_sf"/>
</dbReference>
<evidence type="ECO:0000256" key="1">
    <source>
        <dbReference type="ARBA" id="ARBA00023002"/>
    </source>
</evidence>
<name>A0A6A6IIX4_9PLEO</name>
<dbReference type="Proteomes" id="UP000800094">
    <property type="component" value="Unassembled WGS sequence"/>
</dbReference>
<dbReference type="PANTHER" id="PTHR43157">
    <property type="entry name" value="PHOSPHATIDYLINOSITOL-GLYCAN BIOSYNTHESIS CLASS F PROTEIN-RELATED"/>
    <property type="match status" value="1"/>
</dbReference>
<gene>
    <name evidence="2" type="ORF">BU26DRAFT_604511</name>
</gene>
<evidence type="ECO:0000313" key="2">
    <source>
        <dbReference type="EMBL" id="KAF2250326.1"/>
    </source>
</evidence>
<dbReference type="PANTHER" id="PTHR43157:SF31">
    <property type="entry name" value="PHOSPHATIDYLINOSITOL-GLYCAN BIOSYNTHESIS CLASS F PROTEIN"/>
    <property type="match status" value="1"/>
</dbReference>
<organism evidence="2 3">
    <name type="scientific">Trematosphaeria pertusa</name>
    <dbReference type="NCBI Taxonomy" id="390896"/>
    <lineage>
        <taxon>Eukaryota</taxon>
        <taxon>Fungi</taxon>
        <taxon>Dikarya</taxon>
        <taxon>Ascomycota</taxon>
        <taxon>Pezizomycotina</taxon>
        <taxon>Dothideomycetes</taxon>
        <taxon>Pleosporomycetidae</taxon>
        <taxon>Pleosporales</taxon>
        <taxon>Massarineae</taxon>
        <taxon>Trematosphaeriaceae</taxon>
        <taxon>Trematosphaeria</taxon>
    </lineage>
</organism>
<dbReference type="GO" id="GO:0016491">
    <property type="term" value="F:oxidoreductase activity"/>
    <property type="evidence" value="ECO:0007669"/>
    <property type="project" value="UniProtKB-KW"/>
</dbReference>